<comment type="caution">
    <text evidence="10">The sequence shown here is derived from an EMBL/GenBank/DDBJ whole genome shotgun (WGS) entry which is preliminary data.</text>
</comment>
<dbReference type="Proteomes" id="UP000487596">
    <property type="component" value="Unassembled WGS sequence"/>
</dbReference>
<evidence type="ECO:0000313" key="8">
    <source>
        <dbReference type="EMBL" id="KAB6338809.1"/>
    </source>
</evidence>
<dbReference type="Proteomes" id="UP000474077">
    <property type="component" value="Unassembled WGS sequence"/>
</dbReference>
<dbReference type="InterPro" id="IPR050301">
    <property type="entry name" value="NTE"/>
</dbReference>
<reference evidence="10 12" key="3">
    <citation type="submission" date="2018-08" db="EMBL/GenBank/DDBJ databases">
        <title>A genome reference for cultivated species of the human gut microbiota.</title>
        <authorList>
            <person name="Zou Y."/>
            <person name="Xue W."/>
            <person name="Luo G."/>
        </authorList>
    </citation>
    <scope>NUCLEOTIDE SEQUENCE [LARGE SCALE GENOMIC DNA]</scope>
    <source>
        <strain evidence="10 12">AF38-2</strain>
    </source>
</reference>
<sequence length="268" mass="30151">MANRNVYDMDKQKVALVLSMGGARGIAHIGVIEELLRHNFEITSIAGSSMGAMVGAMYASGKMEECKEWLYSWDKRKMWELADLTLSRDGLVKGDRFIKELKQIIPDMNIEDLPVPYVAMATDIVRDQEVRFDRGSLHEAIRASISIPMLFRPLRKDGMVLIDGGILNPLPLSHAQRTEGDILIAVDVNAPIEIGKKKKMSPYNLLTESSRMMMQQITRYQIERCQPDILIQISGDTYDMLEFHHAASIVKTGAEVTRNVLKESLGND</sequence>
<evidence type="ECO:0000313" key="14">
    <source>
        <dbReference type="Proteomes" id="UP000474077"/>
    </source>
</evidence>
<feature type="domain" description="PNPLA" evidence="5">
    <location>
        <begin position="16"/>
        <end position="176"/>
    </location>
</feature>
<reference evidence="11" key="1">
    <citation type="submission" date="2017-04" db="EMBL/GenBank/DDBJ databases">
        <title>Function of individual gut microbiota members based on whole genome sequencing of pure cultures obtained from chicken caecum.</title>
        <authorList>
            <person name="Medvecky M."/>
            <person name="Cejkova D."/>
            <person name="Polansky O."/>
            <person name="Karasova D."/>
            <person name="Kubasova T."/>
            <person name="Cizek A."/>
            <person name="Rychlik I."/>
        </authorList>
    </citation>
    <scope>NUCLEOTIDE SEQUENCE [LARGE SCALE GENOMIC DNA]</scope>
    <source>
        <strain evidence="11">An109</strain>
    </source>
</reference>
<evidence type="ECO:0000313" key="10">
    <source>
        <dbReference type="EMBL" id="RHL33465.1"/>
    </source>
</evidence>
<evidence type="ECO:0000256" key="2">
    <source>
        <dbReference type="ARBA" id="ARBA00022963"/>
    </source>
</evidence>
<evidence type="ECO:0000259" key="5">
    <source>
        <dbReference type="PROSITE" id="PS51635"/>
    </source>
</evidence>
<evidence type="ECO:0000313" key="9">
    <source>
        <dbReference type="EMBL" id="OUQ70723.1"/>
    </source>
</evidence>
<dbReference type="EMBL" id="WDER01000063">
    <property type="protein sequence ID" value="KAB6079780.1"/>
    <property type="molecule type" value="Genomic_DNA"/>
</dbReference>
<feature type="active site" description="Proton acceptor" evidence="4">
    <location>
        <position position="163"/>
    </location>
</feature>
<evidence type="ECO:0000313" key="6">
    <source>
        <dbReference type="EMBL" id="KAB6079780.1"/>
    </source>
</evidence>
<reference evidence="9" key="2">
    <citation type="journal article" date="2018" name="BMC Genomics">
        <title>Whole genome sequencing and function prediction of 133 gut anaerobes isolated from chicken caecum in pure cultures.</title>
        <authorList>
            <person name="Medvecky M."/>
            <person name="Cejkova D."/>
            <person name="Polansky O."/>
            <person name="Karasova D."/>
            <person name="Kubasova T."/>
            <person name="Cizek A."/>
            <person name="Rychlik I."/>
        </authorList>
    </citation>
    <scope>NUCLEOTIDE SEQUENCE</scope>
    <source>
        <strain evidence="9">An109</strain>
    </source>
</reference>
<evidence type="ECO:0000256" key="1">
    <source>
        <dbReference type="ARBA" id="ARBA00022801"/>
    </source>
</evidence>
<protein>
    <submittedName>
        <fullName evidence="10">Phospholipase</fullName>
    </submittedName>
</protein>
<dbReference type="Pfam" id="PF01734">
    <property type="entry name" value="Patatin"/>
    <property type="match status" value="1"/>
</dbReference>
<organism evidence="10 12">
    <name type="scientific">Bacteroides xylanisolvens</name>
    <dbReference type="NCBI Taxonomy" id="371601"/>
    <lineage>
        <taxon>Bacteria</taxon>
        <taxon>Pseudomonadati</taxon>
        <taxon>Bacteroidota</taxon>
        <taxon>Bacteroidia</taxon>
        <taxon>Bacteroidales</taxon>
        <taxon>Bacteroidaceae</taxon>
        <taxon>Bacteroides</taxon>
    </lineage>
</organism>
<evidence type="ECO:0000313" key="15">
    <source>
        <dbReference type="Proteomes" id="UP000487596"/>
    </source>
</evidence>
<dbReference type="Proteomes" id="UP000196036">
    <property type="component" value="Unassembled WGS sequence"/>
</dbReference>
<gene>
    <name evidence="9" type="ORF">B5E52_08580</name>
    <name evidence="10" type="ORF">DW027_22170</name>
    <name evidence="7" type="ORF">GA424_27260</name>
    <name evidence="6" type="ORF">GA560_18725</name>
    <name evidence="8" type="ORF">GAZ43_13390</name>
</gene>
<dbReference type="SUPFAM" id="SSF52151">
    <property type="entry name" value="FabD/lysophospholipase-like"/>
    <property type="match status" value="1"/>
</dbReference>
<reference evidence="13 14" key="4">
    <citation type="journal article" date="2019" name="Nat. Med.">
        <title>A library of human gut bacterial isolates paired with longitudinal multiomics data enables mechanistic microbiome research.</title>
        <authorList>
            <person name="Poyet M."/>
            <person name="Groussin M."/>
            <person name="Gibbons S.M."/>
            <person name="Avila-Pacheco J."/>
            <person name="Jiang X."/>
            <person name="Kearney S.M."/>
            <person name="Perrotta A.R."/>
            <person name="Berdy B."/>
            <person name="Zhao S."/>
            <person name="Lieberman T.D."/>
            <person name="Swanson P.K."/>
            <person name="Smith M."/>
            <person name="Roesemann S."/>
            <person name="Alexander J.E."/>
            <person name="Rich S.A."/>
            <person name="Livny J."/>
            <person name="Vlamakis H."/>
            <person name="Clish C."/>
            <person name="Bullock K."/>
            <person name="Deik A."/>
            <person name="Scott J."/>
            <person name="Pierce K.A."/>
            <person name="Xavier R.J."/>
            <person name="Alm E.J."/>
        </authorList>
    </citation>
    <scope>NUCLEOTIDE SEQUENCE [LARGE SCALE GENOMIC DNA]</scope>
    <source>
        <strain evidence="8 13">BIOML-A16</strain>
        <strain evidence="7 15">BIOML-A62</strain>
        <strain evidence="6 14">BIOML-A73</strain>
    </source>
</reference>
<keyword evidence="3 4" id="KW-0443">Lipid metabolism</keyword>
<dbReference type="PROSITE" id="PS51635">
    <property type="entry name" value="PNPLA"/>
    <property type="match status" value="1"/>
</dbReference>
<keyword evidence="1 4" id="KW-0378">Hydrolase</keyword>
<dbReference type="AlphaFoldDB" id="A0A174ABP8"/>
<evidence type="ECO:0000313" key="12">
    <source>
        <dbReference type="Proteomes" id="UP000284495"/>
    </source>
</evidence>
<proteinExistence type="predicted"/>
<dbReference type="InterPro" id="IPR016035">
    <property type="entry name" value="Acyl_Trfase/lysoPLipase"/>
</dbReference>
<dbReference type="EMBL" id="WDEH01000117">
    <property type="protein sequence ID" value="KAB6127537.1"/>
    <property type="molecule type" value="Genomic_DNA"/>
</dbReference>
<dbReference type="RefSeq" id="WP_008640511.1">
    <property type="nucleotide sequence ID" value="NZ_DAWCSH010000043.1"/>
</dbReference>
<dbReference type="Proteomes" id="UP000438288">
    <property type="component" value="Unassembled WGS sequence"/>
</dbReference>
<keyword evidence="2 4" id="KW-0442">Lipid degradation</keyword>
<accession>A0A174ABP8</accession>
<evidence type="ECO:0000313" key="13">
    <source>
        <dbReference type="Proteomes" id="UP000438288"/>
    </source>
</evidence>
<name>A0A174ABP8_9BACE</name>
<evidence type="ECO:0000313" key="11">
    <source>
        <dbReference type="Proteomes" id="UP000196036"/>
    </source>
</evidence>
<evidence type="ECO:0000256" key="4">
    <source>
        <dbReference type="PROSITE-ProRule" id="PRU01161"/>
    </source>
</evidence>
<feature type="short sequence motif" description="GXSXG" evidence="4">
    <location>
        <begin position="47"/>
        <end position="51"/>
    </location>
</feature>
<dbReference type="GO" id="GO:0016042">
    <property type="term" value="P:lipid catabolic process"/>
    <property type="evidence" value="ECO:0007669"/>
    <property type="project" value="UniProtKB-UniRule"/>
</dbReference>
<dbReference type="InterPro" id="IPR002641">
    <property type="entry name" value="PNPLA_dom"/>
</dbReference>
<dbReference type="EMBL" id="WDCP01000029">
    <property type="protein sequence ID" value="KAB6338809.1"/>
    <property type="molecule type" value="Genomic_DNA"/>
</dbReference>
<feature type="short sequence motif" description="DGA/G" evidence="4">
    <location>
        <begin position="163"/>
        <end position="165"/>
    </location>
</feature>
<dbReference type="EMBL" id="QROO01000036">
    <property type="protein sequence ID" value="RHL33465.1"/>
    <property type="molecule type" value="Genomic_DNA"/>
</dbReference>
<dbReference type="PANTHER" id="PTHR14226:SF76">
    <property type="entry name" value="NTE FAMILY PROTEIN RSSA"/>
    <property type="match status" value="1"/>
</dbReference>
<feature type="active site" description="Nucleophile" evidence="4">
    <location>
        <position position="49"/>
    </location>
</feature>
<dbReference type="PANTHER" id="PTHR14226">
    <property type="entry name" value="NEUROPATHY TARGET ESTERASE/SWISS CHEESE D.MELANOGASTER"/>
    <property type="match status" value="1"/>
</dbReference>
<dbReference type="Proteomes" id="UP000284495">
    <property type="component" value="Unassembled WGS sequence"/>
</dbReference>
<dbReference type="GO" id="GO:0016787">
    <property type="term" value="F:hydrolase activity"/>
    <property type="evidence" value="ECO:0007669"/>
    <property type="project" value="UniProtKB-UniRule"/>
</dbReference>
<dbReference type="Gene3D" id="3.40.1090.10">
    <property type="entry name" value="Cytosolic phospholipase A2 catalytic domain"/>
    <property type="match status" value="2"/>
</dbReference>
<dbReference type="EMBL" id="NFLW01000013">
    <property type="protein sequence ID" value="OUQ70723.1"/>
    <property type="molecule type" value="Genomic_DNA"/>
</dbReference>
<evidence type="ECO:0000313" key="7">
    <source>
        <dbReference type="EMBL" id="KAB6127537.1"/>
    </source>
</evidence>
<evidence type="ECO:0000256" key="3">
    <source>
        <dbReference type="ARBA" id="ARBA00023098"/>
    </source>
</evidence>
<comment type="caution">
    <text evidence="4">Lacks conserved residue(s) required for the propagation of feature annotation.</text>
</comment>